<proteinExistence type="predicted"/>
<dbReference type="Pfam" id="PF01755">
    <property type="entry name" value="Glyco_transf_25"/>
    <property type="match status" value="1"/>
</dbReference>
<keyword evidence="2" id="KW-0808">Transferase</keyword>
<evidence type="ECO:0000313" key="3">
    <source>
        <dbReference type="Proteomes" id="UP000323707"/>
    </source>
</evidence>
<dbReference type="GO" id="GO:0016740">
    <property type="term" value="F:transferase activity"/>
    <property type="evidence" value="ECO:0007669"/>
    <property type="project" value="UniProtKB-KW"/>
</dbReference>
<feature type="domain" description="Glycosyl transferase family 25" evidence="1">
    <location>
        <begin position="1"/>
        <end position="180"/>
    </location>
</feature>
<reference evidence="2 3" key="1">
    <citation type="submission" date="2019-09" db="EMBL/GenBank/DDBJ databases">
        <title>Draft genome sequence of various Type strains from the CCUG.</title>
        <authorList>
            <person name="Pineiro-Iglesias B."/>
            <person name="Tunovic T."/>
            <person name="Unosson C."/>
            <person name="Inganas E."/>
            <person name="Ohlen M."/>
            <person name="Cardew S."/>
            <person name="Jensie-Markopoulos S."/>
            <person name="Salva-Serra F."/>
            <person name="Jaen-Luchoro D."/>
            <person name="Karlsson R."/>
            <person name="Svensson-Stadler L."/>
            <person name="Chun J."/>
            <person name="Moore E."/>
        </authorList>
    </citation>
    <scope>NUCLEOTIDE SEQUENCE [LARGE SCALE GENOMIC DNA]</scope>
    <source>
        <strain evidence="2 3">CCUG 32756T</strain>
    </source>
</reference>
<protein>
    <submittedName>
        <fullName evidence="2">Glycosyltransferase family 25 protein</fullName>
    </submittedName>
</protein>
<evidence type="ECO:0000259" key="1">
    <source>
        <dbReference type="Pfam" id="PF01755"/>
    </source>
</evidence>
<gene>
    <name evidence="2" type="ORF">F4V45_04870</name>
</gene>
<dbReference type="EMBL" id="VXKE01000014">
    <property type="protein sequence ID" value="KAA8709607.1"/>
    <property type="molecule type" value="Genomic_DNA"/>
</dbReference>
<dbReference type="AlphaFoldDB" id="A0A5M9QNR9"/>
<comment type="caution">
    <text evidence="2">The sequence shown here is derived from an EMBL/GenBank/DDBJ whole genome shotgun (WGS) entry which is preliminary data.</text>
</comment>
<name>A0A5M9QNR9_9HELI</name>
<sequence>MLQCFVINLAHSLDRRAGMEANIAALFAKEPHLQEKIAFHFFQAITPKDIRENGFIKRYCPFWAGVYKARAVRETELACFASHYALWQKCVELGEGIIVLEDDISFCAGFGEGVQTIAQSPYEYVRLAWRTWHTMYLLQEHFALAPKLMLGASGYYISPSGAAKLIKGAEKIFVAVDYYMSFSYLHNVAEMLYLPHIAQINELDEHSTIGKPEHQPKDKGFYYRFVLLRELHRFYRDMRMRLFAQKSLRACKLLAKGQ</sequence>
<dbReference type="CDD" id="cd06532">
    <property type="entry name" value="Glyco_transf_25"/>
    <property type="match status" value="1"/>
</dbReference>
<accession>A0A5M9QNR9</accession>
<evidence type="ECO:0000313" key="2">
    <source>
        <dbReference type="EMBL" id="KAA8709607.1"/>
    </source>
</evidence>
<dbReference type="RefSeq" id="WP_150337308.1">
    <property type="nucleotide sequence ID" value="NZ_JAERIX010000046.1"/>
</dbReference>
<dbReference type="InterPro" id="IPR002654">
    <property type="entry name" value="Glyco_trans_25"/>
</dbReference>
<organism evidence="2 3">
    <name type="scientific">Helicobacter canis</name>
    <dbReference type="NCBI Taxonomy" id="29419"/>
    <lineage>
        <taxon>Bacteria</taxon>
        <taxon>Pseudomonadati</taxon>
        <taxon>Campylobacterota</taxon>
        <taxon>Epsilonproteobacteria</taxon>
        <taxon>Campylobacterales</taxon>
        <taxon>Helicobacteraceae</taxon>
        <taxon>Helicobacter</taxon>
    </lineage>
</organism>
<dbReference type="Proteomes" id="UP000323707">
    <property type="component" value="Unassembled WGS sequence"/>
</dbReference>